<organism evidence="11">
    <name type="scientific">Salmonella enterica</name>
    <name type="common">Salmonella choleraesuis</name>
    <dbReference type="NCBI Taxonomy" id="28901"/>
    <lineage>
        <taxon>Bacteria</taxon>
        <taxon>Pseudomonadati</taxon>
        <taxon>Pseudomonadota</taxon>
        <taxon>Gammaproteobacteria</taxon>
        <taxon>Enterobacterales</taxon>
        <taxon>Enterobacteriaceae</taxon>
        <taxon>Salmonella</taxon>
    </lineage>
</organism>
<evidence type="ECO:0000256" key="1">
    <source>
        <dbReference type="ARBA" id="ARBA00012493"/>
    </source>
</evidence>
<gene>
    <name evidence="11" type="ORF">ED033_22120</name>
</gene>
<evidence type="ECO:0000259" key="10">
    <source>
        <dbReference type="PROSITE" id="PS50878"/>
    </source>
</evidence>
<dbReference type="PANTHER" id="PTHR34047">
    <property type="entry name" value="NUCLEAR INTRON MATURASE 1, MITOCHONDRIAL-RELATED"/>
    <property type="match status" value="1"/>
</dbReference>
<evidence type="ECO:0000256" key="2">
    <source>
        <dbReference type="ARBA" id="ARBA00022679"/>
    </source>
</evidence>
<dbReference type="InterPro" id="IPR000123">
    <property type="entry name" value="Reverse_transcriptase_msDNA"/>
</dbReference>
<comment type="caution">
    <text evidence="11">The sequence shown here is derived from an EMBL/GenBank/DDBJ whole genome shotgun (WGS) entry which is preliminary data.</text>
</comment>
<evidence type="ECO:0000256" key="7">
    <source>
        <dbReference type="ARBA" id="ARBA00023118"/>
    </source>
</evidence>
<keyword evidence="6 11" id="KW-0695">RNA-directed DNA polymerase</keyword>
<dbReference type="CDD" id="cd03487">
    <property type="entry name" value="RT_Bac_retron_II"/>
    <property type="match status" value="1"/>
</dbReference>
<sequence>MKNKILSDDFFKNAILKGNSALFNEFTPSVTEREVGPDVFFEIEKNSEHRKINERITKFILSQIPINSSACGFVQGKSYFDFLNPHVKGYFFLRLDIKKFFHSIPASEVKALFKVYFSNTKKEEKYSALDIALMAVLHKTSKSLSDSELRDKEILPIGFSSSPVISNIIFRKVDILIQKYCEDKNIEYSRYADDLLFSSAKSNFIHGEQFEREISIFISTLSLRLKKSKRTASENTISLNGYVIQNTKQKKLFNMFVYKDAPIGTIRVSNKKTKTIKKMTALLRQGKSPIYIMENVFNLNRKSFKPKYTNNCAFYNRYAIDQLQNKIKGYRSYLVSIIKFNEKYKSIDEKFLKSAKKLVKELEDSIP</sequence>
<keyword evidence="4" id="KW-0479">Metal-binding</keyword>
<dbReference type="Pfam" id="PF00078">
    <property type="entry name" value="RVT_1"/>
    <property type="match status" value="1"/>
</dbReference>
<dbReference type="EC" id="2.7.7.49" evidence="1"/>
<dbReference type="InterPro" id="IPR051083">
    <property type="entry name" value="GrpII_Intron_Splice-Mob/Def"/>
</dbReference>
<dbReference type="Proteomes" id="UP000885379">
    <property type="component" value="Unassembled WGS sequence"/>
</dbReference>
<dbReference type="PROSITE" id="PS50878">
    <property type="entry name" value="RT_POL"/>
    <property type="match status" value="1"/>
</dbReference>
<dbReference type="GO" id="GO:0051607">
    <property type="term" value="P:defense response to virus"/>
    <property type="evidence" value="ECO:0007669"/>
    <property type="project" value="UniProtKB-KW"/>
</dbReference>
<evidence type="ECO:0000256" key="8">
    <source>
        <dbReference type="ARBA" id="ARBA00034120"/>
    </source>
</evidence>
<dbReference type="GO" id="GO:0003723">
    <property type="term" value="F:RNA binding"/>
    <property type="evidence" value="ECO:0007669"/>
    <property type="project" value="InterPro"/>
</dbReference>
<dbReference type="PRINTS" id="PR00866">
    <property type="entry name" value="RNADNAPOLMS"/>
</dbReference>
<dbReference type="GO" id="GO:0003964">
    <property type="term" value="F:RNA-directed DNA polymerase activity"/>
    <property type="evidence" value="ECO:0007669"/>
    <property type="project" value="UniProtKB-KW"/>
</dbReference>
<dbReference type="InterPro" id="IPR000477">
    <property type="entry name" value="RT_dom"/>
</dbReference>
<dbReference type="EMBL" id="RMEA01000102">
    <property type="protein sequence ID" value="MER44955.1"/>
    <property type="molecule type" value="Genomic_DNA"/>
</dbReference>
<dbReference type="InterPro" id="IPR043502">
    <property type="entry name" value="DNA/RNA_pol_sf"/>
</dbReference>
<dbReference type="PANTHER" id="PTHR34047:SF7">
    <property type="entry name" value="RNA-DIRECTED DNA POLYMERASE"/>
    <property type="match status" value="1"/>
</dbReference>
<evidence type="ECO:0000313" key="11">
    <source>
        <dbReference type="EMBL" id="MER44955.1"/>
    </source>
</evidence>
<dbReference type="SUPFAM" id="SSF56672">
    <property type="entry name" value="DNA/RNA polymerases"/>
    <property type="match status" value="1"/>
</dbReference>
<dbReference type="AlphaFoldDB" id="A0A3I8FU82"/>
<keyword evidence="5" id="KW-0460">Magnesium</keyword>
<protein>
    <recommendedName>
        <fullName evidence="1">RNA-directed DNA polymerase</fullName>
        <ecNumber evidence="1">2.7.7.49</ecNumber>
    </recommendedName>
</protein>
<evidence type="ECO:0000256" key="5">
    <source>
        <dbReference type="ARBA" id="ARBA00022842"/>
    </source>
</evidence>
<comment type="catalytic activity">
    <reaction evidence="9">
        <text>DNA(n) + a 2'-deoxyribonucleoside 5'-triphosphate = DNA(n+1) + diphosphate</text>
        <dbReference type="Rhea" id="RHEA:22508"/>
        <dbReference type="Rhea" id="RHEA-COMP:17339"/>
        <dbReference type="Rhea" id="RHEA-COMP:17340"/>
        <dbReference type="ChEBI" id="CHEBI:33019"/>
        <dbReference type="ChEBI" id="CHEBI:61560"/>
        <dbReference type="ChEBI" id="CHEBI:173112"/>
        <dbReference type="EC" id="2.7.7.49"/>
    </reaction>
</comment>
<proteinExistence type="inferred from homology"/>
<evidence type="ECO:0000256" key="9">
    <source>
        <dbReference type="ARBA" id="ARBA00048173"/>
    </source>
</evidence>
<keyword evidence="2" id="KW-0808">Transferase</keyword>
<dbReference type="GO" id="GO:0046872">
    <property type="term" value="F:metal ion binding"/>
    <property type="evidence" value="ECO:0007669"/>
    <property type="project" value="UniProtKB-KW"/>
</dbReference>
<reference evidence="11" key="1">
    <citation type="submission" date="2018-10" db="EMBL/GenBank/DDBJ databases">
        <authorList>
            <consortium name="PulseNet: The National Subtyping Network for Foodborne Disease Surveillance"/>
            <person name="Tarr C.L."/>
            <person name="Trees E."/>
            <person name="Katz L.S."/>
            <person name="Carleton-Romer H.A."/>
            <person name="Stroika S."/>
            <person name="Kucerova Z."/>
            <person name="Roache K.F."/>
            <person name="Sabol A.L."/>
            <person name="Besser J."/>
            <person name="Gerner-Smidt P."/>
        </authorList>
    </citation>
    <scope>NUCLEOTIDE SEQUENCE [LARGE SCALE GENOMIC DNA]</scope>
    <source>
        <strain evidence="11">PNUSAS057480</strain>
    </source>
</reference>
<feature type="domain" description="Reverse transcriptase" evidence="10">
    <location>
        <begin position="1"/>
        <end position="244"/>
    </location>
</feature>
<evidence type="ECO:0000256" key="4">
    <source>
        <dbReference type="ARBA" id="ARBA00022723"/>
    </source>
</evidence>
<evidence type="ECO:0000256" key="6">
    <source>
        <dbReference type="ARBA" id="ARBA00022918"/>
    </source>
</evidence>
<keyword evidence="7" id="KW-0051">Antiviral defense</keyword>
<comment type="similarity">
    <text evidence="8">Belongs to the bacterial reverse transcriptase family.</text>
</comment>
<accession>A0A3I8FU82</accession>
<keyword evidence="3" id="KW-0548">Nucleotidyltransferase</keyword>
<evidence type="ECO:0000256" key="3">
    <source>
        <dbReference type="ARBA" id="ARBA00022695"/>
    </source>
</evidence>
<name>A0A3I8FU82_SALER</name>